<comment type="caution">
    <text evidence="3">The sequence shown here is derived from an EMBL/GenBank/DDBJ whole genome shotgun (WGS) entry which is preliminary data.</text>
</comment>
<evidence type="ECO:0000313" key="4">
    <source>
        <dbReference type="Proteomes" id="UP000228711"/>
    </source>
</evidence>
<protein>
    <recommendedName>
        <fullName evidence="2">Beta-lactamase class A catalytic domain-containing protein</fullName>
    </recommendedName>
</protein>
<dbReference type="PANTHER" id="PTHR35333">
    <property type="entry name" value="BETA-LACTAMASE"/>
    <property type="match status" value="1"/>
</dbReference>
<gene>
    <name evidence="3" type="ORF">COT25_03180</name>
</gene>
<evidence type="ECO:0000313" key="3">
    <source>
        <dbReference type="EMBL" id="PIS41418.1"/>
    </source>
</evidence>
<accession>A0A2H0YSE7</accession>
<dbReference type="PANTHER" id="PTHR35333:SF3">
    <property type="entry name" value="BETA-LACTAMASE-TYPE TRANSPEPTIDASE FOLD CONTAINING PROTEIN"/>
    <property type="match status" value="1"/>
</dbReference>
<sequence length="318" mass="35951">MAKKSIFIGLMLFLFGCFFGWLISTRFETTLTPTQEVRSGGYTYINPLLECEVDGGLEDKDLHSFKSVIEEITNEAVSEKNVSEVSVYYRDLNNGPWFGIQEDSLFAPQSLLKVPVLIAYLHKAETNPGLLQDKITFLETDKDKSTPNIEDRLLVGSEYLVDELLNRMIEKSDNDAFYLLLTHIGSQEINNVHAALELQTISDNTPEDFVSVKAYASLFRILYNASYLNRDMSEYALEILSHTTYEKGLTNLLPKDIVVAHKFGVKALTDTSNDRLHDCGIIYKKDAPYLLCVMTKGEDLASMEKVIQNISLAVFEKK</sequence>
<dbReference type="GO" id="GO:0030655">
    <property type="term" value="P:beta-lactam antibiotic catabolic process"/>
    <property type="evidence" value="ECO:0007669"/>
    <property type="project" value="InterPro"/>
</dbReference>
<feature type="transmembrane region" description="Helical" evidence="1">
    <location>
        <begin position="7"/>
        <end position="24"/>
    </location>
</feature>
<reference evidence="4" key="1">
    <citation type="submission" date="2017-09" db="EMBL/GenBank/DDBJ databases">
        <title>Depth-based differentiation of microbial function through sediment-hosted aquifers and enrichment of novel symbionts in the deep terrestrial subsurface.</title>
        <authorList>
            <person name="Probst A.J."/>
            <person name="Ladd B."/>
            <person name="Jarett J.K."/>
            <person name="Geller-Mcgrath D.E."/>
            <person name="Sieber C.M.K."/>
            <person name="Emerson J.B."/>
            <person name="Anantharaman K."/>
            <person name="Thomas B.C."/>
            <person name="Malmstrom R."/>
            <person name="Stieglmeier M."/>
            <person name="Klingl A."/>
            <person name="Woyke T."/>
            <person name="Ryan C.M."/>
            <person name="Banfield J.F."/>
        </authorList>
    </citation>
    <scope>NUCLEOTIDE SEQUENCE [LARGE SCALE GENOMIC DNA]</scope>
</reference>
<dbReference type="PROSITE" id="PS51257">
    <property type="entry name" value="PROKAR_LIPOPROTEIN"/>
    <property type="match status" value="1"/>
</dbReference>
<dbReference type="InterPro" id="IPR012338">
    <property type="entry name" value="Beta-lactam/transpept-like"/>
</dbReference>
<feature type="domain" description="Beta-lactamase class A catalytic" evidence="2">
    <location>
        <begin position="86"/>
        <end position="295"/>
    </location>
</feature>
<keyword evidence="1" id="KW-0472">Membrane</keyword>
<keyword evidence="1" id="KW-1133">Transmembrane helix</keyword>
<dbReference type="GO" id="GO:0008800">
    <property type="term" value="F:beta-lactamase activity"/>
    <property type="evidence" value="ECO:0007669"/>
    <property type="project" value="InterPro"/>
</dbReference>
<dbReference type="Proteomes" id="UP000228711">
    <property type="component" value="Unassembled WGS sequence"/>
</dbReference>
<dbReference type="InterPro" id="IPR000871">
    <property type="entry name" value="Beta-lactam_class-A"/>
</dbReference>
<keyword evidence="1" id="KW-0812">Transmembrane</keyword>
<dbReference type="Pfam" id="PF13354">
    <property type="entry name" value="Beta-lactamase2"/>
    <property type="match status" value="1"/>
</dbReference>
<organism evidence="3 4">
    <name type="scientific">Candidatus Kerfeldbacteria bacterium CG08_land_8_20_14_0_20_42_7</name>
    <dbReference type="NCBI Taxonomy" id="2014245"/>
    <lineage>
        <taxon>Bacteria</taxon>
        <taxon>Candidatus Kerfeldiibacteriota</taxon>
    </lineage>
</organism>
<evidence type="ECO:0000256" key="1">
    <source>
        <dbReference type="SAM" id="Phobius"/>
    </source>
</evidence>
<dbReference type="Gene3D" id="3.40.710.10">
    <property type="entry name" value="DD-peptidase/beta-lactamase superfamily"/>
    <property type="match status" value="1"/>
</dbReference>
<dbReference type="AlphaFoldDB" id="A0A2H0YSE7"/>
<proteinExistence type="predicted"/>
<dbReference type="GO" id="GO:0046677">
    <property type="term" value="P:response to antibiotic"/>
    <property type="evidence" value="ECO:0007669"/>
    <property type="project" value="InterPro"/>
</dbReference>
<name>A0A2H0YSE7_9BACT</name>
<dbReference type="SUPFAM" id="SSF56601">
    <property type="entry name" value="beta-lactamase/transpeptidase-like"/>
    <property type="match status" value="1"/>
</dbReference>
<dbReference type="InterPro" id="IPR045155">
    <property type="entry name" value="Beta-lactam_cat"/>
</dbReference>
<evidence type="ECO:0000259" key="2">
    <source>
        <dbReference type="Pfam" id="PF13354"/>
    </source>
</evidence>
<dbReference type="EMBL" id="PEXV01000108">
    <property type="protein sequence ID" value="PIS41418.1"/>
    <property type="molecule type" value="Genomic_DNA"/>
</dbReference>